<dbReference type="EMBL" id="JABSTU010001976">
    <property type="protein sequence ID" value="KAH7985168.1"/>
    <property type="molecule type" value="Genomic_DNA"/>
</dbReference>
<dbReference type="Proteomes" id="UP000821866">
    <property type="component" value="Unassembled WGS sequence"/>
</dbReference>
<proteinExistence type="predicted"/>
<name>A0A9J6D1U3_RHIMP</name>
<protein>
    <recommendedName>
        <fullName evidence="3">Tick transposon</fullName>
    </recommendedName>
</protein>
<reference evidence="1" key="1">
    <citation type="journal article" date="2020" name="Cell">
        <title>Large-Scale Comparative Analyses of Tick Genomes Elucidate Their Genetic Diversity and Vector Capacities.</title>
        <authorList>
            <consortium name="Tick Genome and Microbiome Consortium (TIGMIC)"/>
            <person name="Jia N."/>
            <person name="Wang J."/>
            <person name="Shi W."/>
            <person name="Du L."/>
            <person name="Sun Y."/>
            <person name="Zhan W."/>
            <person name="Jiang J.F."/>
            <person name="Wang Q."/>
            <person name="Zhang B."/>
            <person name="Ji P."/>
            <person name="Bell-Sakyi L."/>
            <person name="Cui X.M."/>
            <person name="Yuan T.T."/>
            <person name="Jiang B.G."/>
            <person name="Yang W.F."/>
            <person name="Lam T.T."/>
            <person name="Chang Q.C."/>
            <person name="Ding S.J."/>
            <person name="Wang X.J."/>
            <person name="Zhu J.G."/>
            <person name="Ruan X.D."/>
            <person name="Zhao L."/>
            <person name="Wei J.T."/>
            <person name="Ye R.Z."/>
            <person name="Que T.C."/>
            <person name="Du C.H."/>
            <person name="Zhou Y.H."/>
            <person name="Cheng J.X."/>
            <person name="Dai P.F."/>
            <person name="Guo W.B."/>
            <person name="Han X.H."/>
            <person name="Huang E.J."/>
            <person name="Li L.F."/>
            <person name="Wei W."/>
            <person name="Gao Y.C."/>
            <person name="Liu J.Z."/>
            <person name="Shao H.Z."/>
            <person name="Wang X."/>
            <person name="Wang C.C."/>
            <person name="Yang T.C."/>
            <person name="Huo Q.B."/>
            <person name="Li W."/>
            <person name="Chen H.Y."/>
            <person name="Chen S.E."/>
            <person name="Zhou L.G."/>
            <person name="Ni X.B."/>
            <person name="Tian J.H."/>
            <person name="Sheng Y."/>
            <person name="Liu T."/>
            <person name="Pan Y.S."/>
            <person name="Xia L.Y."/>
            <person name="Li J."/>
            <person name="Zhao F."/>
            <person name="Cao W.C."/>
        </authorList>
    </citation>
    <scope>NUCLEOTIDE SEQUENCE</scope>
    <source>
        <strain evidence="1">Rmic-2018</strain>
    </source>
</reference>
<keyword evidence="2" id="KW-1185">Reference proteome</keyword>
<organism evidence="1 2">
    <name type="scientific">Rhipicephalus microplus</name>
    <name type="common">Cattle tick</name>
    <name type="synonym">Boophilus microplus</name>
    <dbReference type="NCBI Taxonomy" id="6941"/>
    <lineage>
        <taxon>Eukaryota</taxon>
        <taxon>Metazoa</taxon>
        <taxon>Ecdysozoa</taxon>
        <taxon>Arthropoda</taxon>
        <taxon>Chelicerata</taxon>
        <taxon>Arachnida</taxon>
        <taxon>Acari</taxon>
        <taxon>Parasitiformes</taxon>
        <taxon>Ixodida</taxon>
        <taxon>Ixodoidea</taxon>
        <taxon>Ixodidae</taxon>
        <taxon>Rhipicephalinae</taxon>
        <taxon>Rhipicephalus</taxon>
        <taxon>Boophilus</taxon>
    </lineage>
</organism>
<sequence>MGFIHGVDGDAADENLLSGLQSAVQVLSASKEGRTVTLRFEGPVPPDHVTLFRIRFPVRPARPRPLQCRQCGRYGHVRETATGQTAASVAAGLTQESRTVSISVV</sequence>
<evidence type="ECO:0000313" key="2">
    <source>
        <dbReference type="Proteomes" id="UP000821866"/>
    </source>
</evidence>
<reference evidence="1" key="2">
    <citation type="submission" date="2021-09" db="EMBL/GenBank/DDBJ databases">
        <authorList>
            <person name="Jia N."/>
            <person name="Wang J."/>
            <person name="Shi W."/>
            <person name="Du L."/>
            <person name="Sun Y."/>
            <person name="Zhan W."/>
            <person name="Jiang J."/>
            <person name="Wang Q."/>
            <person name="Zhang B."/>
            <person name="Ji P."/>
            <person name="Sakyi L.B."/>
            <person name="Cui X."/>
            <person name="Yuan T."/>
            <person name="Jiang B."/>
            <person name="Yang W."/>
            <person name="Lam T.T.-Y."/>
            <person name="Chang Q."/>
            <person name="Ding S."/>
            <person name="Wang X."/>
            <person name="Zhu J."/>
            <person name="Ruan X."/>
            <person name="Zhao L."/>
            <person name="Wei J."/>
            <person name="Que T."/>
            <person name="Du C."/>
            <person name="Cheng J."/>
            <person name="Dai P."/>
            <person name="Han X."/>
            <person name="Huang E."/>
            <person name="Gao Y."/>
            <person name="Liu J."/>
            <person name="Shao H."/>
            <person name="Ye R."/>
            <person name="Li L."/>
            <person name="Wei W."/>
            <person name="Wang X."/>
            <person name="Wang C."/>
            <person name="Huo Q."/>
            <person name="Li W."/>
            <person name="Guo W."/>
            <person name="Chen H."/>
            <person name="Chen S."/>
            <person name="Zhou L."/>
            <person name="Zhou L."/>
            <person name="Ni X."/>
            <person name="Tian J."/>
            <person name="Zhou Y."/>
            <person name="Sheng Y."/>
            <person name="Liu T."/>
            <person name="Pan Y."/>
            <person name="Xia L."/>
            <person name="Li J."/>
            <person name="Zhao F."/>
            <person name="Cao W."/>
        </authorList>
    </citation>
    <scope>NUCLEOTIDE SEQUENCE</scope>
    <source>
        <strain evidence="1">Rmic-2018</strain>
        <tissue evidence="1">Larvae</tissue>
    </source>
</reference>
<evidence type="ECO:0008006" key="3">
    <source>
        <dbReference type="Google" id="ProtNLM"/>
    </source>
</evidence>
<comment type="caution">
    <text evidence="1">The sequence shown here is derived from an EMBL/GenBank/DDBJ whole genome shotgun (WGS) entry which is preliminary data.</text>
</comment>
<evidence type="ECO:0000313" key="1">
    <source>
        <dbReference type="EMBL" id="KAH7985168.1"/>
    </source>
</evidence>
<dbReference type="AlphaFoldDB" id="A0A9J6D1U3"/>
<gene>
    <name evidence="1" type="ORF">HPB51_026858</name>
</gene>
<accession>A0A9J6D1U3</accession>